<proteinExistence type="predicted"/>
<gene>
    <name evidence="3" type="ORF">IM697_37735</name>
</gene>
<evidence type="ECO:0000259" key="2">
    <source>
        <dbReference type="Pfam" id="PF03559"/>
    </source>
</evidence>
<feature type="domain" description="dTDP-4-dehydro-6-deoxy-alpha-D-glucopyranose 2,3-dehydratase" evidence="2">
    <location>
        <begin position="60"/>
        <end position="262"/>
    </location>
</feature>
<sequence>MSTAVHPGPAVPGVPGVSGTSGVSGGSLPGPPFPDTGPALAQRLARSAAATGSGAFLRTDEISDWFEERRNAHHFAVRRIPFADLRGWSFRPGTGNLGHDSGRFFTVEGLRVGVDGGPYRSWRQPIIHQPEVGVLGILAKEFDGVLHFLMQAKMEPGNPNLLQLSPTVQATRSNYLKVHGGADVPYLDRFLEPERTGGRVLCDALQSEHGAWFFRKSNRNMIVEVFDDIAPHDDFRWLTLGQIGELLRRENLVNMDARSVLAGAPVTHPEDLADRGAVRSDTHLLSWFAAERSAYVLAERVPLDGLDGWRRGPWHLERHDGRFFRVMAVAVEAGSREVTGWTQPLIEPVGRGVAAFVVRRFHGVPHVLVQARAEAGLCHGVELAPTVQCVPENHAQLSVADRPPFLDVVLGATPDRIAYEAVLSEEGGRFLDAESRYLIVEAPADDDRRPVPDVPPPGYQWATPAQLGSLARHGYYLNVQARTLLSVIGSGAAGPALNPRSPYGGTS</sequence>
<feature type="domain" description="dTDP-4-dehydro-6-deoxy-alpha-D-glucopyranose 2,3-dehydratase" evidence="2">
    <location>
        <begin position="282"/>
        <end position="487"/>
    </location>
</feature>
<dbReference type="InterPro" id="IPR038153">
    <property type="entry name" value="EvaA-like_sf"/>
</dbReference>
<evidence type="ECO:0000313" key="4">
    <source>
        <dbReference type="Proteomes" id="UP000594205"/>
    </source>
</evidence>
<dbReference type="GO" id="GO:0016829">
    <property type="term" value="F:lyase activity"/>
    <property type="evidence" value="ECO:0007669"/>
    <property type="project" value="InterPro"/>
</dbReference>
<feature type="compositionally biased region" description="Low complexity" evidence="1">
    <location>
        <begin position="7"/>
        <end position="21"/>
    </location>
</feature>
<name>A0A7M2SHG4_9ACTN</name>
<organism evidence="3 4">
    <name type="scientific">Streptomyces ferrugineus</name>
    <dbReference type="NCBI Taxonomy" id="1413221"/>
    <lineage>
        <taxon>Bacteria</taxon>
        <taxon>Bacillati</taxon>
        <taxon>Actinomycetota</taxon>
        <taxon>Actinomycetes</taxon>
        <taxon>Kitasatosporales</taxon>
        <taxon>Streptomycetaceae</taxon>
        <taxon>Streptomyces</taxon>
    </lineage>
</organism>
<dbReference type="Gene3D" id="3.90.79.40">
    <property type="entry name" value="EvaA sugar 2,3-dehydratase subunit"/>
    <property type="match status" value="2"/>
</dbReference>
<dbReference type="KEGG" id="sfeu:IM697_37735"/>
<evidence type="ECO:0000256" key="1">
    <source>
        <dbReference type="SAM" id="MobiDB-lite"/>
    </source>
</evidence>
<dbReference type="RefSeq" id="WP_194040981.1">
    <property type="nucleotide sequence ID" value="NZ_CP063373.1"/>
</dbReference>
<dbReference type="AlphaFoldDB" id="A0A7M2SHG4"/>
<keyword evidence="4" id="KW-1185">Reference proteome</keyword>
<protein>
    <submittedName>
        <fullName evidence="3">NDP-hexose 2,3-dehydratase family protein</fullName>
    </submittedName>
</protein>
<feature type="region of interest" description="Disordered" evidence="1">
    <location>
        <begin position="1"/>
        <end position="39"/>
    </location>
</feature>
<dbReference type="Pfam" id="PF03559">
    <property type="entry name" value="Hexose_dehydrat"/>
    <property type="match status" value="2"/>
</dbReference>
<dbReference type="InterPro" id="IPR005212">
    <property type="entry name" value="EvaA-like"/>
</dbReference>
<evidence type="ECO:0000313" key="3">
    <source>
        <dbReference type="EMBL" id="QOV35732.1"/>
    </source>
</evidence>
<accession>A0A7M2SHG4</accession>
<dbReference type="EMBL" id="CP063373">
    <property type="protein sequence ID" value="QOV35732.1"/>
    <property type="molecule type" value="Genomic_DNA"/>
</dbReference>
<reference evidence="3 4" key="1">
    <citation type="submission" date="2020-10" db="EMBL/GenBank/DDBJ databases">
        <title>Streptomyces ferrugineus complate genome analysis.</title>
        <authorList>
            <person name="Anwar N."/>
        </authorList>
    </citation>
    <scope>NUCLEOTIDE SEQUENCE [LARGE SCALE GENOMIC DNA]</scope>
    <source>
        <strain evidence="3 4">CCTCC AA2014009</strain>
    </source>
</reference>
<dbReference type="Proteomes" id="UP000594205">
    <property type="component" value="Chromosome"/>
</dbReference>